<keyword evidence="5" id="KW-0732">Signal</keyword>
<dbReference type="Proteomes" id="UP000463961">
    <property type="component" value="Chromosome"/>
</dbReference>
<organism evidence="7 8">
    <name type="scientific">Fluviibacter phosphoraccumulans</name>
    <dbReference type="NCBI Taxonomy" id="1751046"/>
    <lineage>
        <taxon>Bacteria</taxon>
        <taxon>Pseudomonadati</taxon>
        <taxon>Pseudomonadota</taxon>
        <taxon>Betaproteobacteria</taxon>
        <taxon>Rhodocyclales</taxon>
        <taxon>Fluviibacteraceae</taxon>
        <taxon>Fluviibacter</taxon>
    </lineage>
</organism>
<dbReference type="CDD" id="cd07185">
    <property type="entry name" value="OmpA_C-like"/>
    <property type="match status" value="1"/>
</dbReference>
<name>A0A7R6TP47_9RHOO</name>
<keyword evidence="8" id="KW-1185">Reference proteome</keyword>
<evidence type="ECO:0000313" key="7">
    <source>
        <dbReference type="EMBL" id="BBU68679.1"/>
    </source>
</evidence>
<comment type="subcellular location">
    <subcellularLocation>
        <location evidence="1">Cell outer membrane</location>
    </subcellularLocation>
</comment>
<dbReference type="InterPro" id="IPR050330">
    <property type="entry name" value="Bact_OuterMem_StrucFunc"/>
</dbReference>
<feature type="chain" id="PRO_5030906795" description="OmpA-like domain-containing protein" evidence="5">
    <location>
        <begin position="28"/>
        <end position="175"/>
    </location>
</feature>
<feature type="signal peptide" evidence="5">
    <location>
        <begin position="1"/>
        <end position="27"/>
    </location>
</feature>
<evidence type="ECO:0000256" key="5">
    <source>
        <dbReference type="SAM" id="SignalP"/>
    </source>
</evidence>
<evidence type="ECO:0000313" key="8">
    <source>
        <dbReference type="Proteomes" id="UP000463961"/>
    </source>
</evidence>
<dbReference type="PRINTS" id="PR01021">
    <property type="entry name" value="OMPADOMAIN"/>
</dbReference>
<dbReference type="AlphaFoldDB" id="A0A7R6TP47"/>
<dbReference type="InterPro" id="IPR036737">
    <property type="entry name" value="OmpA-like_sf"/>
</dbReference>
<dbReference type="Gene3D" id="3.30.1330.60">
    <property type="entry name" value="OmpA-like domain"/>
    <property type="match status" value="1"/>
</dbReference>
<dbReference type="EMBL" id="AP022345">
    <property type="protein sequence ID" value="BBU68679.1"/>
    <property type="molecule type" value="Genomic_DNA"/>
</dbReference>
<dbReference type="RefSeq" id="WP_162050552.1">
    <property type="nucleotide sequence ID" value="NZ_AP022347.1"/>
</dbReference>
<dbReference type="PANTHER" id="PTHR30329:SF21">
    <property type="entry name" value="LIPOPROTEIN YIAD-RELATED"/>
    <property type="match status" value="1"/>
</dbReference>
<proteinExistence type="predicted"/>
<feature type="domain" description="OmpA-like" evidence="6">
    <location>
        <begin position="41"/>
        <end position="157"/>
    </location>
</feature>
<dbReference type="Pfam" id="PF00691">
    <property type="entry name" value="OmpA"/>
    <property type="match status" value="1"/>
</dbReference>
<keyword evidence="3" id="KW-0998">Cell outer membrane</keyword>
<reference evidence="8" key="1">
    <citation type="submission" date="2020-01" db="EMBL/GenBank/DDBJ databases">
        <title>Phosphoaccumulans saitamaens gen. nov., sp. nov., a polyphosphate accumulating bacterium isolated from surface river water.</title>
        <authorList>
            <person name="Watanabe K."/>
            <person name="Suda W."/>
        </authorList>
    </citation>
    <scope>NUCLEOTIDE SEQUENCE [LARGE SCALE GENOMIC DNA]</scope>
    <source>
        <strain evidence="8">ICHIAU1</strain>
    </source>
</reference>
<dbReference type="PROSITE" id="PS51123">
    <property type="entry name" value="OMPA_2"/>
    <property type="match status" value="1"/>
</dbReference>
<keyword evidence="2 4" id="KW-0472">Membrane</keyword>
<evidence type="ECO:0000256" key="2">
    <source>
        <dbReference type="ARBA" id="ARBA00023136"/>
    </source>
</evidence>
<protein>
    <recommendedName>
        <fullName evidence="6">OmpA-like domain-containing protein</fullName>
    </recommendedName>
</protein>
<evidence type="ECO:0000256" key="4">
    <source>
        <dbReference type="PROSITE-ProRule" id="PRU00473"/>
    </source>
</evidence>
<evidence type="ECO:0000256" key="3">
    <source>
        <dbReference type="ARBA" id="ARBA00023237"/>
    </source>
</evidence>
<dbReference type="InterPro" id="IPR006664">
    <property type="entry name" value="OMP_bac"/>
</dbReference>
<dbReference type="PANTHER" id="PTHR30329">
    <property type="entry name" value="STATOR ELEMENT OF FLAGELLAR MOTOR COMPLEX"/>
    <property type="match status" value="1"/>
</dbReference>
<accession>A0A7R6TP47</accession>
<evidence type="ECO:0000259" key="6">
    <source>
        <dbReference type="PROSITE" id="PS51123"/>
    </source>
</evidence>
<sequence>MLTKRFVRFDVKITLILLTAILCVGCAATHNESISVVQTNRGVEISSMNSVLFDTGQYDLKPSASELLKSIANIINTKSKANVVVEGHTDIVGSASYNQDLSEMRALMVKKALVEYGVPKGRISAVGYGATRPKFNNLTDMGRTYNRRTDIILLGEKKENIDNIFLKLINKFLGS</sequence>
<evidence type="ECO:0000256" key="1">
    <source>
        <dbReference type="ARBA" id="ARBA00004442"/>
    </source>
</evidence>
<dbReference type="InterPro" id="IPR006665">
    <property type="entry name" value="OmpA-like"/>
</dbReference>
<dbReference type="GO" id="GO:0009279">
    <property type="term" value="C:cell outer membrane"/>
    <property type="evidence" value="ECO:0007669"/>
    <property type="project" value="UniProtKB-SubCell"/>
</dbReference>
<gene>
    <name evidence="7" type="ORF">ICHIAU1_09620</name>
</gene>
<dbReference type="SUPFAM" id="SSF103088">
    <property type="entry name" value="OmpA-like"/>
    <property type="match status" value="1"/>
</dbReference>